<organism evidence="2">
    <name type="scientific">uncultured Rubrobacteraceae bacterium</name>
    <dbReference type="NCBI Taxonomy" id="349277"/>
    <lineage>
        <taxon>Bacteria</taxon>
        <taxon>Bacillati</taxon>
        <taxon>Actinomycetota</taxon>
        <taxon>Rubrobacteria</taxon>
        <taxon>Rubrobacterales</taxon>
        <taxon>Rubrobacteraceae</taxon>
        <taxon>environmental samples</taxon>
    </lineage>
</organism>
<accession>A0A6J4RWJ7</accession>
<feature type="compositionally biased region" description="Basic and acidic residues" evidence="1">
    <location>
        <begin position="1"/>
        <end position="12"/>
    </location>
</feature>
<evidence type="ECO:0000313" key="2">
    <source>
        <dbReference type="EMBL" id="CAA9483071.1"/>
    </source>
</evidence>
<sequence length="95" mass="10437">MPAKSPRRERAKVTVLPPAGPTPPPPPRKTEPKPVYRCNSGKQCPAYARFGEAEKIRMSKGPKGYCDRCLSRRGEDATKDLEARRVGGAPRHPTA</sequence>
<proteinExistence type="predicted"/>
<feature type="region of interest" description="Disordered" evidence="1">
    <location>
        <begin position="72"/>
        <end position="95"/>
    </location>
</feature>
<gene>
    <name evidence="2" type="ORF">AVDCRST_MAG05-1409</name>
</gene>
<name>A0A6J4RWJ7_9ACTN</name>
<feature type="compositionally biased region" description="Pro residues" evidence="1">
    <location>
        <begin position="18"/>
        <end position="27"/>
    </location>
</feature>
<feature type="compositionally biased region" description="Basic and acidic residues" evidence="1">
    <location>
        <begin position="72"/>
        <end position="85"/>
    </location>
</feature>
<dbReference type="EMBL" id="CADCVM010000160">
    <property type="protein sequence ID" value="CAA9483071.1"/>
    <property type="molecule type" value="Genomic_DNA"/>
</dbReference>
<feature type="region of interest" description="Disordered" evidence="1">
    <location>
        <begin position="1"/>
        <end position="37"/>
    </location>
</feature>
<protein>
    <submittedName>
        <fullName evidence="2">Uncharacterized protein</fullName>
    </submittedName>
</protein>
<evidence type="ECO:0000256" key="1">
    <source>
        <dbReference type="SAM" id="MobiDB-lite"/>
    </source>
</evidence>
<dbReference type="AlphaFoldDB" id="A0A6J4RWJ7"/>
<reference evidence="2" key="1">
    <citation type="submission" date="2020-02" db="EMBL/GenBank/DDBJ databases">
        <authorList>
            <person name="Meier V. D."/>
        </authorList>
    </citation>
    <scope>NUCLEOTIDE SEQUENCE</scope>
    <source>
        <strain evidence="2">AVDCRST_MAG05</strain>
    </source>
</reference>